<dbReference type="RefSeq" id="WP_030263025.1">
    <property type="nucleotide sequence ID" value="NZ_JBHEZZ010000026.1"/>
</dbReference>
<accession>A0ABV6UXH7</accession>
<proteinExistence type="inferred from homology"/>
<dbReference type="EMBL" id="JBHEZZ010000026">
    <property type="protein sequence ID" value="MFC1406133.1"/>
    <property type="molecule type" value="Genomic_DNA"/>
</dbReference>
<keyword evidence="5" id="KW-1185">Reference proteome</keyword>
<dbReference type="InterPro" id="IPR050261">
    <property type="entry name" value="FrsA_esterase"/>
</dbReference>
<dbReference type="PANTHER" id="PTHR22946">
    <property type="entry name" value="DIENELACTONE HYDROLASE DOMAIN-CONTAINING PROTEIN-RELATED"/>
    <property type="match status" value="1"/>
</dbReference>
<protein>
    <submittedName>
        <fullName evidence="4">Alpha/beta hydrolase</fullName>
    </submittedName>
</protein>
<evidence type="ECO:0000256" key="2">
    <source>
        <dbReference type="ARBA" id="ARBA00022801"/>
    </source>
</evidence>
<dbReference type="InterPro" id="IPR022742">
    <property type="entry name" value="Hydrolase_4"/>
</dbReference>
<keyword evidence="2 4" id="KW-0378">Hydrolase</keyword>
<organism evidence="4 5">
    <name type="scientific">Streptacidiphilus cavernicola</name>
    <dbReference type="NCBI Taxonomy" id="3342716"/>
    <lineage>
        <taxon>Bacteria</taxon>
        <taxon>Bacillati</taxon>
        <taxon>Actinomycetota</taxon>
        <taxon>Actinomycetes</taxon>
        <taxon>Kitasatosporales</taxon>
        <taxon>Streptomycetaceae</taxon>
        <taxon>Streptacidiphilus</taxon>
    </lineage>
</organism>
<gene>
    <name evidence="4" type="ORF">ACEZDJ_33055</name>
</gene>
<feature type="domain" description="Serine aminopeptidase S33" evidence="3">
    <location>
        <begin position="27"/>
        <end position="144"/>
    </location>
</feature>
<comment type="similarity">
    <text evidence="1">Belongs to the AB hydrolase superfamily.</text>
</comment>
<dbReference type="Proteomes" id="UP001592528">
    <property type="component" value="Unassembled WGS sequence"/>
</dbReference>
<evidence type="ECO:0000313" key="4">
    <source>
        <dbReference type="EMBL" id="MFC1406133.1"/>
    </source>
</evidence>
<evidence type="ECO:0000259" key="3">
    <source>
        <dbReference type="Pfam" id="PF12146"/>
    </source>
</evidence>
<sequence length="279" mass="30443">MPHSSTVRFNSLDGIELAGTLVIPSEAPHAAIVLVHGGGVTREEGGFFARLAEGLAEAGTASLRFDLRGHGDSGGRQEDLTISGVANDIRSALEYVAAAVPEVPLFLLGASFSGGICAYVATTHPDWLRGLVLINPLLNYKKRFIDDKPYWYDDRLDIEAGRELAEHGYLAHSPSFKLGRPLLNEVFHLQPHRVVEQLAVPTLVVHGTRDTFIPVESSRDFAKRVPVEVQLLEVDGAQHGIAVHDDPAYADPQTQDWQRSFISTAAEWINTQLVSQALP</sequence>
<dbReference type="PANTHER" id="PTHR22946:SF9">
    <property type="entry name" value="POLYKETIDE TRANSFERASE AF380"/>
    <property type="match status" value="1"/>
</dbReference>
<dbReference type="Pfam" id="PF12146">
    <property type="entry name" value="Hydrolase_4"/>
    <property type="match status" value="1"/>
</dbReference>
<evidence type="ECO:0000313" key="5">
    <source>
        <dbReference type="Proteomes" id="UP001592528"/>
    </source>
</evidence>
<evidence type="ECO:0000256" key="1">
    <source>
        <dbReference type="ARBA" id="ARBA00008645"/>
    </source>
</evidence>
<comment type="caution">
    <text evidence="4">The sequence shown here is derived from an EMBL/GenBank/DDBJ whole genome shotgun (WGS) entry which is preliminary data.</text>
</comment>
<dbReference type="GO" id="GO:0016787">
    <property type="term" value="F:hydrolase activity"/>
    <property type="evidence" value="ECO:0007669"/>
    <property type="project" value="UniProtKB-KW"/>
</dbReference>
<name>A0ABV6UXH7_9ACTN</name>
<dbReference type="Gene3D" id="3.40.50.1820">
    <property type="entry name" value="alpha/beta hydrolase"/>
    <property type="match status" value="1"/>
</dbReference>
<dbReference type="InterPro" id="IPR029058">
    <property type="entry name" value="AB_hydrolase_fold"/>
</dbReference>
<dbReference type="SUPFAM" id="SSF53474">
    <property type="entry name" value="alpha/beta-Hydrolases"/>
    <property type="match status" value="1"/>
</dbReference>
<reference evidence="4 5" key="1">
    <citation type="submission" date="2024-09" db="EMBL/GenBank/DDBJ databases">
        <authorList>
            <person name="Lee S.D."/>
        </authorList>
    </citation>
    <scope>NUCLEOTIDE SEQUENCE [LARGE SCALE GENOMIC DNA]</scope>
    <source>
        <strain evidence="4 5">N1-5</strain>
    </source>
</reference>